<reference evidence="2 3" key="1">
    <citation type="submission" date="2020-01" db="EMBL/GenBank/DDBJ databases">
        <title>Whole genome sequencing of Halomonas alkaliphila strain LS44.</title>
        <authorList>
            <person name="Kumar S."/>
            <person name="Paul D."/>
            <person name="Shouche Y."/>
            <person name="Suryavanshi M.V."/>
        </authorList>
    </citation>
    <scope>NUCLEOTIDE SEQUENCE [LARGE SCALE GENOMIC DNA]</scope>
    <source>
        <strain evidence="2 3">LS44</strain>
    </source>
</reference>
<evidence type="ECO:0000313" key="3">
    <source>
        <dbReference type="Proteomes" id="UP000480312"/>
    </source>
</evidence>
<keyword evidence="1" id="KW-0732">Signal</keyword>
<organism evidence="2 3">
    <name type="scientific">Vreelandella alkaliphila</name>
    <dbReference type="NCBI Taxonomy" id="272774"/>
    <lineage>
        <taxon>Bacteria</taxon>
        <taxon>Pseudomonadati</taxon>
        <taxon>Pseudomonadota</taxon>
        <taxon>Gammaproteobacteria</taxon>
        <taxon>Oceanospirillales</taxon>
        <taxon>Halomonadaceae</taxon>
        <taxon>Vreelandella</taxon>
    </lineage>
</organism>
<dbReference type="OrthoDB" id="21915at2"/>
<dbReference type="InterPro" id="IPR025091">
    <property type="entry name" value="DUF4019"/>
</dbReference>
<feature type="chain" id="PRO_5029014230" evidence="1">
    <location>
        <begin position="23"/>
        <end position="135"/>
    </location>
</feature>
<evidence type="ECO:0000256" key="1">
    <source>
        <dbReference type="SAM" id="SignalP"/>
    </source>
</evidence>
<dbReference type="EMBL" id="JAAEHK010000017">
    <property type="protein sequence ID" value="NDL71404.1"/>
    <property type="molecule type" value="Genomic_DNA"/>
</dbReference>
<protein>
    <submittedName>
        <fullName evidence="2">DUF4019 domain-containing protein</fullName>
    </submittedName>
</protein>
<dbReference type="RefSeq" id="WP_162219261.1">
    <property type="nucleotide sequence ID" value="NZ_JAAEHK010000017.1"/>
</dbReference>
<evidence type="ECO:0000313" key="2">
    <source>
        <dbReference type="EMBL" id="NDL71404.1"/>
    </source>
</evidence>
<comment type="caution">
    <text evidence="2">The sequence shown here is derived from an EMBL/GenBank/DDBJ whole genome shotgun (WGS) entry which is preliminary data.</text>
</comment>
<sequence>MSKSPALLLATILLSLTTYAQASVQAAESAALAWLESIDNGEYQQAWEASSPLLKAPLSSSMLARTVELARNEFGQVESRRRIRASRYTSMPGAPDGDYMVFVFQTRFENKARGIETVTPHLENGTWRVSGYYVN</sequence>
<dbReference type="Gene3D" id="3.10.450.590">
    <property type="match status" value="1"/>
</dbReference>
<proteinExistence type="predicted"/>
<name>A0A7C9JTT8_9GAMM</name>
<dbReference type="Proteomes" id="UP000480312">
    <property type="component" value="Unassembled WGS sequence"/>
</dbReference>
<dbReference type="AlphaFoldDB" id="A0A7C9JTT8"/>
<accession>A0A7C9JTT8</accession>
<gene>
    <name evidence="2" type="ORF">GPL32_12910</name>
</gene>
<dbReference type="Pfam" id="PF13211">
    <property type="entry name" value="DUF4019"/>
    <property type="match status" value="1"/>
</dbReference>
<feature type="signal peptide" evidence="1">
    <location>
        <begin position="1"/>
        <end position="22"/>
    </location>
</feature>